<sequence length="162" mass="17247">MTVVSPPSAPLGVPVLRDHSLRHALPSGSHVLTARGETLVEALVPGDRVITRDYGIVPLRRVIRGVAPAGSTMVLFPAGSMGWGRPERNILLPLDQPIVLRDWRARSLFGAREARVAAVRLVDGAIIRQVAAPAGSIWSLILDRPSAIYVDGLEVVTASNAA</sequence>
<dbReference type="STRING" id="390807.SAMN04488095_0974"/>
<dbReference type="Pfam" id="PF13403">
    <property type="entry name" value="Hint_2"/>
    <property type="match status" value="1"/>
</dbReference>
<keyword evidence="3" id="KW-1185">Reference proteome</keyword>
<evidence type="ECO:0000259" key="1">
    <source>
        <dbReference type="Pfam" id="PF13403"/>
    </source>
</evidence>
<dbReference type="Proteomes" id="UP000199110">
    <property type="component" value="Unassembled WGS sequence"/>
</dbReference>
<accession>A0A1I3IHN6</accession>
<reference evidence="2 3" key="1">
    <citation type="submission" date="2016-10" db="EMBL/GenBank/DDBJ databases">
        <authorList>
            <person name="de Groot N.N."/>
        </authorList>
    </citation>
    <scope>NUCLEOTIDE SEQUENCE [LARGE SCALE GENOMIC DNA]</scope>
    <source>
        <strain evidence="2 3">DSM 19073</strain>
    </source>
</reference>
<dbReference type="AlphaFoldDB" id="A0A1I3IHN6"/>
<name>A0A1I3IHN6_9RHOB</name>
<organism evidence="2 3">
    <name type="scientific">Jannaschia pohangensis</name>
    <dbReference type="NCBI Taxonomy" id="390807"/>
    <lineage>
        <taxon>Bacteria</taxon>
        <taxon>Pseudomonadati</taxon>
        <taxon>Pseudomonadota</taxon>
        <taxon>Alphaproteobacteria</taxon>
        <taxon>Rhodobacterales</taxon>
        <taxon>Roseobacteraceae</taxon>
        <taxon>Jannaschia</taxon>
    </lineage>
</organism>
<dbReference type="InterPro" id="IPR028992">
    <property type="entry name" value="Hedgehog/Intein_dom"/>
</dbReference>
<dbReference type="RefSeq" id="WP_175484796.1">
    <property type="nucleotide sequence ID" value="NZ_FORA01000001.1"/>
</dbReference>
<gene>
    <name evidence="2" type="ORF">SAMN04488095_0974</name>
</gene>
<evidence type="ECO:0000313" key="2">
    <source>
        <dbReference type="EMBL" id="SFI47441.1"/>
    </source>
</evidence>
<proteinExistence type="predicted"/>
<evidence type="ECO:0000313" key="3">
    <source>
        <dbReference type="Proteomes" id="UP000199110"/>
    </source>
</evidence>
<dbReference type="EMBL" id="FORA01000001">
    <property type="protein sequence ID" value="SFI47441.1"/>
    <property type="molecule type" value="Genomic_DNA"/>
</dbReference>
<protein>
    <submittedName>
        <fullName evidence="2">Hint domain-containing protein</fullName>
    </submittedName>
</protein>
<feature type="domain" description="Hedgehog/Intein (Hint)" evidence="1">
    <location>
        <begin position="27"/>
        <end position="155"/>
    </location>
</feature>